<evidence type="ECO:0000313" key="2">
    <source>
        <dbReference type="Proteomes" id="UP000824533"/>
    </source>
</evidence>
<comment type="caution">
    <text evidence="1">The sequence shown here is derived from an EMBL/GenBank/DDBJ whole genome shotgun (WGS) entry which is preliminary data.</text>
</comment>
<protein>
    <submittedName>
        <fullName evidence="1">Uncharacterized protein</fullName>
    </submittedName>
</protein>
<keyword evidence="2" id="KW-1185">Reference proteome</keyword>
<reference evidence="1 2" key="1">
    <citation type="journal article" date="2021" name="Front. Genet.">
        <title>Chromosome-Level Genome Assembly Reveals Significant Gene Expansion in the Toll and IMD Signaling Pathways of Dendrolimus kikuchii.</title>
        <authorList>
            <person name="Zhou J."/>
            <person name="Wu P."/>
            <person name="Xiong Z."/>
            <person name="Liu N."/>
            <person name="Zhao N."/>
            <person name="Ji M."/>
            <person name="Qiu Y."/>
            <person name="Yang B."/>
        </authorList>
    </citation>
    <scope>NUCLEOTIDE SEQUENCE [LARGE SCALE GENOMIC DNA]</scope>
    <source>
        <strain evidence="1">Ann1</strain>
    </source>
</reference>
<dbReference type="Proteomes" id="UP000824533">
    <property type="component" value="Linkage Group LG29"/>
</dbReference>
<gene>
    <name evidence="1" type="ORF">K1T71_014622</name>
</gene>
<proteinExistence type="predicted"/>
<evidence type="ECO:0000313" key="1">
    <source>
        <dbReference type="EMBL" id="KAJ0170016.1"/>
    </source>
</evidence>
<dbReference type="EMBL" id="CM034415">
    <property type="protein sequence ID" value="KAJ0170016.1"/>
    <property type="molecule type" value="Genomic_DNA"/>
</dbReference>
<organism evidence="1 2">
    <name type="scientific">Dendrolimus kikuchii</name>
    <dbReference type="NCBI Taxonomy" id="765133"/>
    <lineage>
        <taxon>Eukaryota</taxon>
        <taxon>Metazoa</taxon>
        <taxon>Ecdysozoa</taxon>
        <taxon>Arthropoda</taxon>
        <taxon>Hexapoda</taxon>
        <taxon>Insecta</taxon>
        <taxon>Pterygota</taxon>
        <taxon>Neoptera</taxon>
        <taxon>Endopterygota</taxon>
        <taxon>Lepidoptera</taxon>
        <taxon>Glossata</taxon>
        <taxon>Ditrysia</taxon>
        <taxon>Bombycoidea</taxon>
        <taxon>Lasiocampidae</taxon>
        <taxon>Dendrolimus</taxon>
    </lineage>
</organism>
<accession>A0ACC1CEW2</accession>
<sequence length="325" mass="38500">MTIAERRNAATFIHYTTVRPFKFIGYSFKCFFCQEYNLELPLLMKHTLDHDVSNLSEIFQKYVHKGKRILKADISELKCRLCGEGYQNLDRIREHLTSEHKIKFLRASNGIIEYNMATKNHMFVCHICKEDFHNFSLLSTHMNSHFGKVVCDACGESFLNRPLLNKHKETHQSRKFDCKFCEKTFVKSSQLQYHTDTVHQHKYRLSKCPFCPEQFKEHYSKMLHIRDVHGVVKTFNCHLCKMAFGKRRLLTQHVTKCHTERFKCNICSKCFGTEAHLKMHMPSHTGEKNFLCNICKNAYAYRNALKRHMMMTHRERNLVCSENKN</sequence>
<name>A0ACC1CEW2_9NEOP</name>